<feature type="domain" description="DnaD N-terminal" evidence="3">
    <location>
        <begin position="14"/>
        <end position="111"/>
    </location>
</feature>
<evidence type="ECO:0000259" key="2">
    <source>
        <dbReference type="Pfam" id="PF07261"/>
    </source>
</evidence>
<dbReference type="EMBL" id="QXRZ01000001">
    <property type="protein sequence ID" value="RIL44796.1"/>
    <property type="molecule type" value="Genomic_DNA"/>
</dbReference>
<dbReference type="SUPFAM" id="SSF158499">
    <property type="entry name" value="DnaD domain-like"/>
    <property type="match status" value="1"/>
</dbReference>
<dbReference type="NCBIfam" id="TIGR01446">
    <property type="entry name" value="DnaD_dom"/>
    <property type="match status" value="1"/>
</dbReference>
<protein>
    <submittedName>
        <fullName evidence="4">DnaD domain protein</fullName>
    </submittedName>
</protein>
<feature type="domain" description="DnaB/C C-terminal" evidence="2">
    <location>
        <begin position="126"/>
        <end position="197"/>
    </location>
</feature>
<dbReference type="Gene3D" id="1.10.10.10">
    <property type="entry name" value="Winged helix-like DNA-binding domain superfamily/Winged helix DNA-binding domain"/>
    <property type="match status" value="1"/>
</dbReference>
<dbReference type="Pfam" id="PF07261">
    <property type="entry name" value="DnaB_2"/>
    <property type="match status" value="1"/>
</dbReference>
<dbReference type="InterPro" id="IPR036388">
    <property type="entry name" value="WH-like_DNA-bd_sf"/>
</dbReference>
<dbReference type="Pfam" id="PF21984">
    <property type="entry name" value="DnaD_N"/>
    <property type="match status" value="1"/>
</dbReference>
<organism evidence="4 5">
    <name type="scientific">Staphylococcus gallinarum</name>
    <dbReference type="NCBI Taxonomy" id="1293"/>
    <lineage>
        <taxon>Bacteria</taxon>
        <taxon>Bacillati</taxon>
        <taxon>Bacillota</taxon>
        <taxon>Bacilli</taxon>
        <taxon>Bacillales</taxon>
        <taxon>Staphylococcaceae</taxon>
        <taxon>Staphylococcus</taxon>
    </lineage>
</organism>
<dbReference type="AlphaFoldDB" id="A0A418HSI1"/>
<accession>A0A418HSI1</accession>
<proteinExistence type="inferred from homology"/>
<name>A0A418HSI1_STAGA</name>
<dbReference type="Gene3D" id="1.10.10.630">
    <property type="entry name" value="DnaD domain-like"/>
    <property type="match status" value="1"/>
</dbReference>
<evidence type="ECO:0000256" key="1">
    <source>
        <dbReference type="ARBA" id="ARBA00093462"/>
    </source>
</evidence>
<evidence type="ECO:0000313" key="4">
    <source>
        <dbReference type="EMBL" id="RIL44796.1"/>
    </source>
</evidence>
<dbReference type="InterPro" id="IPR053162">
    <property type="entry name" value="DnaD"/>
</dbReference>
<dbReference type="RefSeq" id="WP_119624398.1">
    <property type="nucleotide sequence ID" value="NZ_JAIBNU010000001.1"/>
</dbReference>
<gene>
    <name evidence="4" type="ORF">BUZ01_02120</name>
</gene>
<comment type="caution">
    <text evidence="4">The sequence shown here is derived from an EMBL/GenBank/DDBJ whole genome shotgun (WGS) entry which is preliminary data.</text>
</comment>
<comment type="similarity">
    <text evidence="1">Belongs to the DnaB/DnaD family.</text>
</comment>
<dbReference type="InterPro" id="IPR006343">
    <property type="entry name" value="DnaB/C_C"/>
</dbReference>
<dbReference type="PANTHER" id="PTHR37293">
    <property type="entry name" value="PHAGE REPLICATION PROTEIN-RELATED"/>
    <property type="match status" value="1"/>
</dbReference>
<reference evidence="4 5" key="1">
    <citation type="journal article" date="2016" name="Front. Microbiol.">
        <title>Comprehensive Phylogenetic Analysis of Bovine Non-aureus Staphylococci Species Based on Whole-Genome Sequencing.</title>
        <authorList>
            <person name="Naushad S."/>
            <person name="Barkema H.W."/>
            <person name="Luby C."/>
            <person name="Condas L.A."/>
            <person name="Nobrega D.B."/>
            <person name="Carson D.A."/>
            <person name="De Buck J."/>
        </authorList>
    </citation>
    <scope>NUCLEOTIDE SEQUENCE [LARGE SCALE GENOMIC DNA]</scope>
    <source>
        <strain evidence="4 5">SNUC 1388</strain>
    </source>
</reference>
<dbReference type="Proteomes" id="UP000283576">
    <property type="component" value="Unassembled WGS sequence"/>
</dbReference>
<sequence length="229" mass="26780">MNIEQLKSRPVIIRKELLDHYSDMGLNETELIILIKLLHSAEISNKQPSIETLQQGSTLDSREITAIIQRLIQYDLLELNVSKDEEGKFTEYMNLDKFYTRLSEIIDSIEKEEIAEDNTLAFENVFKNIELTFGRALSPYEIETINQWLDVDHHELSVIQAALDEAASQNKLSFKYIDRILLNWKKNNVKTIEDSKKISRQFNQPQMKHTVQKVPKFDWLNGENPDDQQ</sequence>
<dbReference type="InterPro" id="IPR034829">
    <property type="entry name" value="DnaD-like_sf"/>
</dbReference>
<evidence type="ECO:0000313" key="5">
    <source>
        <dbReference type="Proteomes" id="UP000283576"/>
    </source>
</evidence>
<dbReference type="PANTHER" id="PTHR37293:SF6">
    <property type="entry name" value="DNA REPLICATION PROTEIN DNAD"/>
    <property type="match status" value="1"/>
</dbReference>
<dbReference type="InterPro" id="IPR053843">
    <property type="entry name" value="DnaD_N"/>
</dbReference>
<evidence type="ECO:0000259" key="3">
    <source>
        <dbReference type="Pfam" id="PF21984"/>
    </source>
</evidence>